<feature type="domain" description="EamA" evidence="7">
    <location>
        <begin position="95"/>
        <end position="165"/>
    </location>
</feature>
<keyword evidence="9" id="KW-1185">Reference proteome</keyword>
<keyword evidence="2 6" id="KW-0812">Transmembrane</keyword>
<reference evidence="8 9" key="1">
    <citation type="journal article" date="2018" name="PLoS ONE">
        <title>The draft genome of Kipferlia bialata reveals reductive genome evolution in fornicate parasites.</title>
        <authorList>
            <person name="Tanifuji G."/>
            <person name="Takabayashi S."/>
            <person name="Kume K."/>
            <person name="Takagi M."/>
            <person name="Nakayama T."/>
            <person name="Kamikawa R."/>
            <person name="Inagaki Y."/>
            <person name="Hashimoto T."/>
        </authorList>
    </citation>
    <scope>NUCLEOTIDE SEQUENCE [LARGE SCALE GENOMIC DNA]</scope>
    <source>
        <strain evidence="8">NY0173</strain>
    </source>
</reference>
<dbReference type="Pfam" id="PF00892">
    <property type="entry name" value="EamA"/>
    <property type="match status" value="1"/>
</dbReference>
<comment type="caution">
    <text evidence="8">The sequence shown here is derived from an EMBL/GenBank/DDBJ whole genome shotgun (WGS) entry which is preliminary data.</text>
</comment>
<proteinExistence type="predicted"/>
<evidence type="ECO:0000256" key="3">
    <source>
        <dbReference type="ARBA" id="ARBA00022989"/>
    </source>
</evidence>
<evidence type="ECO:0000313" key="8">
    <source>
        <dbReference type="EMBL" id="GIQ88211.1"/>
    </source>
</evidence>
<dbReference type="InterPro" id="IPR000620">
    <property type="entry name" value="EamA_dom"/>
</dbReference>
<evidence type="ECO:0000259" key="7">
    <source>
        <dbReference type="Pfam" id="PF00892"/>
    </source>
</evidence>
<name>A0A9K3GMW4_9EUKA</name>
<feature type="region of interest" description="Disordered" evidence="5">
    <location>
        <begin position="336"/>
        <end position="361"/>
    </location>
</feature>
<evidence type="ECO:0000256" key="5">
    <source>
        <dbReference type="SAM" id="MobiDB-lite"/>
    </source>
</evidence>
<feature type="transmembrane region" description="Helical" evidence="6">
    <location>
        <begin position="183"/>
        <end position="203"/>
    </location>
</feature>
<sequence length="361" mass="37681">SVLQWLGRLAPVQGQSSMALMGLESREAGGMNRPDRLGAIIDDESEGDGVGEGEESVRHGVSLELLGEDSTTSVKETAAPGPHIPIHRRGLSYPMAVLALSTLYLTQNLAFNMSVRYTSVSIVTCITSASPVVVCMLAPLLLSRLPSLTTVLACAAAVIGAILITLCAPALPTVFSLTMSSGTVGALLSLLSLALGTLYRVLYERWLGFGSTGSVIRFLGWLGVCHLLFTPMLPILDAIGIEEWVWPTGEALTALLWNGAIGLTVNILQILILTYVGAALQSACLSLCVVTAFCLDLGLGRVAPSGYGLIGAWVGVVLSTAAMLAVISPKEREAVEGKHTETTYSVLGGPDAEQGEGSSSV</sequence>
<feature type="transmembrane region" description="Helical" evidence="6">
    <location>
        <begin position="215"/>
        <end position="235"/>
    </location>
</feature>
<feature type="transmembrane region" description="Helical" evidence="6">
    <location>
        <begin position="309"/>
        <end position="328"/>
    </location>
</feature>
<dbReference type="PANTHER" id="PTHR23051:SF0">
    <property type="entry name" value="SOLUTE CARRIER FAMILY 35 MEMBER F5"/>
    <property type="match status" value="1"/>
</dbReference>
<organism evidence="8 9">
    <name type="scientific">Kipferlia bialata</name>
    <dbReference type="NCBI Taxonomy" id="797122"/>
    <lineage>
        <taxon>Eukaryota</taxon>
        <taxon>Metamonada</taxon>
        <taxon>Carpediemonas-like organisms</taxon>
        <taxon>Kipferlia</taxon>
    </lineage>
</organism>
<dbReference type="AlphaFoldDB" id="A0A9K3GMW4"/>
<comment type="subcellular location">
    <subcellularLocation>
        <location evidence="1">Membrane</location>
        <topology evidence="1">Multi-pass membrane protein</topology>
    </subcellularLocation>
</comment>
<evidence type="ECO:0000313" key="9">
    <source>
        <dbReference type="Proteomes" id="UP000265618"/>
    </source>
</evidence>
<keyword evidence="3 6" id="KW-1133">Transmembrane helix</keyword>
<feature type="transmembrane region" description="Helical" evidence="6">
    <location>
        <begin position="149"/>
        <end position="171"/>
    </location>
</feature>
<dbReference type="Proteomes" id="UP000265618">
    <property type="component" value="Unassembled WGS sequence"/>
</dbReference>
<evidence type="ECO:0000256" key="2">
    <source>
        <dbReference type="ARBA" id="ARBA00022692"/>
    </source>
</evidence>
<dbReference type="EMBL" id="BDIP01003867">
    <property type="protein sequence ID" value="GIQ88211.1"/>
    <property type="molecule type" value="Genomic_DNA"/>
</dbReference>
<evidence type="ECO:0000256" key="1">
    <source>
        <dbReference type="ARBA" id="ARBA00004141"/>
    </source>
</evidence>
<feature type="transmembrane region" description="Helical" evidence="6">
    <location>
        <begin position="117"/>
        <end position="142"/>
    </location>
</feature>
<dbReference type="SUPFAM" id="SSF103481">
    <property type="entry name" value="Multidrug resistance efflux transporter EmrE"/>
    <property type="match status" value="1"/>
</dbReference>
<evidence type="ECO:0000256" key="4">
    <source>
        <dbReference type="ARBA" id="ARBA00023136"/>
    </source>
</evidence>
<protein>
    <recommendedName>
        <fullName evidence="7">EamA domain-containing protein</fullName>
    </recommendedName>
</protein>
<keyword evidence="4 6" id="KW-0472">Membrane</keyword>
<feature type="transmembrane region" description="Helical" evidence="6">
    <location>
        <begin position="283"/>
        <end position="303"/>
    </location>
</feature>
<gene>
    <name evidence="8" type="ORF">KIPB_010414</name>
</gene>
<evidence type="ECO:0000256" key="6">
    <source>
        <dbReference type="SAM" id="Phobius"/>
    </source>
</evidence>
<feature type="transmembrane region" description="Helical" evidence="6">
    <location>
        <begin position="255"/>
        <end position="276"/>
    </location>
</feature>
<dbReference type="GO" id="GO:0016020">
    <property type="term" value="C:membrane"/>
    <property type="evidence" value="ECO:0007669"/>
    <property type="project" value="UniProtKB-SubCell"/>
</dbReference>
<dbReference type="InterPro" id="IPR037185">
    <property type="entry name" value="EmrE-like"/>
</dbReference>
<accession>A0A9K3GMW4</accession>
<feature type="non-terminal residue" evidence="8">
    <location>
        <position position="1"/>
    </location>
</feature>
<dbReference type="PANTHER" id="PTHR23051">
    <property type="entry name" value="SOLUTE CARRIER FAMILY 35, MEMBER F5"/>
    <property type="match status" value="1"/>
</dbReference>